<evidence type="ECO:0000256" key="3">
    <source>
        <dbReference type="ARBA" id="ARBA00022825"/>
    </source>
</evidence>
<dbReference type="PROSITE" id="PS50240">
    <property type="entry name" value="TRYPSIN_DOM"/>
    <property type="match status" value="1"/>
</dbReference>
<dbReference type="FunFam" id="2.40.10.10:FF:000036">
    <property type="entry name" value="Trypsin beta"/>
    <property type="match status" value="1"/>
</dbReference>
<dbReference type="PROSITE" id="PS00135">
    <property type="entry name" value="TRYPSIN_SER"/>
    <property type="match status" value="1"/>
</dbReference>
<dbReference type="InterPro" id="IPR051487">
    <property type="entry name" value="Ser/Thr_Proteases_Immune/Dev"/>
</dbReference>
<dbReference type="CDD" id="cd00190">
    <property type="entry name" value="Tryp_SPc"/>
    <property type="match status" value="1"/>
</dbReference>
<dbReference type="InterPro" id="IPR001254">
    <property type="entry name" value="Trypsin_dom"/>
</dbReference>
<dbReference type="InterPro" id="IPR043504">
    <property type="entry name" value="Peptidase_S1_PA_chymotrypsin"/>
</dbReference>
<dbReference type="Gene3D" id="2.40.10.10">
    <property type="entry name" value="Trypsin-like serine proteases"/>
    <property type="match status" value="1"/>
</dbReference>
<evidence type="ECO:0000256" key="5">
    <source>
        <dbReference type="ARBA" id="ARBA00024195"/>
    </source>
</evidence>
<keyword evidence="4" id="KW-1015">Disulfide bond</keyword>
<dbReference type="GO" id="GO:0006508">
    <property type="term" value="P:proteolysis"/>
    <property type="evidence" value="ECO:0007669"/>
    <property type="project" value="UniProtKB-KW"/>
</dbReference>
<evidence type="ECO:0000256" key="2">
    <source>
        <dbReference type="ARBA" id="ARBA00022801"/>
    </source>
</evidence>
<dbReference type="OrthoDB" id="93664at2759"/>
<organism evidence="6">
    <name type="scientific">Cyprideis torosa</name>
    <dbReference type="NCBI Taxonomy" id="163714"/>
    <lineage>
        <taxon>Eukaryota</taxon>
        <taxon>Metazoa</taxon>
        <taxon>Ecdysozoa</taxon>
        <taxon>Arthropoda</taxon>
        <taxon>Crustacea</taxon>
        <taxon>Oligostraca</taxon>
        <taxon>Ostracoda</taxon>
        <taxon>Podocopa</taxon>
        <taxon>Podocopida</taxon>
        <taxon>Cytherocopina</taxon>
        <taxon>Cytheroidea</taxon>
        <taxon>Cytherideidae</taxon>
        <taxon>Cyprideis</taxon>
    </lineage>
</organism>
<evidence type="ECO:0000256" key="4">
    <source>
        <dbReference type="ARBA" id="ARBA00023157"/>
    </source>
</evidence>
<dbReference type="GO" id="GO:0004252">
    <property type="term" value="F:serine-type endopeptidase activity"/>
    <property type="evidence" value="ECO:0007669"/>
    <property type="project" value="InterPro"/>
</dbReference>
<dbReference type="SUPFAM" id="SSF50494">
    <property type="entry name" value="Trypsin-like serine proteases"/>
    <property type="match status" value="1"/>
</dbReference>
<dbReference type="Pfam" id="PF00089">
    <property type="entry name" value="Trypsin"/>
    <property type="match status" value="1"/>
</dbReference>
<dbReference type="AlphaFoldDB" id="A0A7R8WLU4"/>
<accession>A0A7R8WLU4</accession>
<keyword evidence="2" id="KW-0378">Hydrolase</keyword>
<name>A0A7R8WLU4_9CRUS</name>
<dbReference type="InterPro" id="IPR009003">
    <property type="entry name" value="Peptidase_S1_PA"/>
</dbReference>
<dbReference type="SMART" id="SM00020">
    <property type="entry name" value="Tryp_SPc"/>
    <property type="match status" value="1"/>
</dbReference>
<dbReference type="EMBL" id="OB667986">
    <property type="protein sequence ID" value="CAD7234184.1"/>
    <property type="molecule type" value="Genomic_DNA"/>
</dbReference>
<keyword evidence="1" id="KW-0645">Protease</keyword>
<dbReference type="InterPro" id="IPR033116">
    <property type="entry name" value="TRYPSIN_SER"/>
</dbReference>
<sequence length="192" mass="21135">VEKTVLKVRLGEYDFTKESDSRKEYAVSAVYTPEGYLQDSFKDDIGIVALATAVKFDCSIWRICLPRSNFSHFGSEATVIGWGETATGNTSNVLQQANIPVLTTSQCNAMIHSTPYDGDKMLCAAAEGQNSCNGDSGGPLMIKEANQWYIFGIVSGGTDKECGTGRPAIYTRIDHHYKWIDNILYGEPKDKE</sequence>
<evidence type="ECO:0000256" key="1">
    <source>
        <dbReference type="ARBA" id="ARBA00022670"/>
    </source>
</evidence>
<comment type="similarity">
    <text evidence="5">Belongs to the peptidase S1 family. CLIP subfamily.</text>
</comment>
<gene>
    <name evidence="6" type="ORF">CTOB1V02_LOCUS12001</name>
</gene>
<dbReference type="PANTHER" id="PTHR24256">
    <property type="entry name" value="TRYPTASE-RELATED"/>
    <property type="match status" value="1"/>
</dbReference>
<keyword evidence="3" id="KW-0720">Serine protease</keyword>
<proteinExistence type="inferred from homology"/>
<feature type="non-terminal residue" evidence="6">
    <location>
        <position position="1"/>
    </location>
</feature>
<reference evidence="6" key="1">
    <citation type="submission" date="2020-11" db="EMBL/GenBank/DDBJ databases">
        <authorList>
            <person name="Tran Van P."/>
        </authorList>
    </citation>
    <scope>NUCLEOTIDE SEQUENCE</scope>
</reference>
<protein>
    <submittedName>
        <fullName evidence="6">Uncharacterized protein</fullName>
    </submittedName>
</protein>
<evidence type="ECO:0000313" key="6">
    <source>
        <dbReference type="EMBL" id="CAD7234184.1"/>
    </source>
</evidence>